<comment type="caution">
    <text evidence="2">The sequence shown here is derived from an EMBL/GenBank/DDBJ whole genome shotgun (WGS) entry which is preliminary data.</text>
</comment>
<name>A0ABT1C7R5_9HYPH</name>
<dbReference type="Proteomes" id="UP001205906">
    <property type="component" value="Unassembled WGS sequence"/>
</dbReference>
<protein>
    <submittedName>
        <fullName evidence="2">Uncharacterized protein</fullName>
    </submittedName>
</protein>
<sequence>MRPRKEVLVLIIVVAIIAVAWTVHSLIDTQVSTAPDVKTGVQNNVNSNAPNETIAPAGTNGNPSDPAAPNAAGQNAPAQ</sequence>
<evidence type="ECO:0000313" key="2">
    <source>
        <dbReference type="EMBL" id="MCO6050812.1"/>
    </source>
</evidence>
<keyword evidence="3" id="KW-1185">Reference proteome</keyword>
<evidence type="ECO:0000256" key="1">
    <source>
        <dbReference type="SAM" id="MobiDB-lite"/>
    </source>
</evidence>
<dbReference type="RefSeq" id="WP_252819756.1">
    <property type="nucleotide sequence ID" value="NZ_JAMXQS010000006.1"/>
</dbReference>
<organism evidence="2 3">
    <name type="scientific">Mesorhizobium liriopis</name>
    <dbReference type="NCBI Taxonomy" id="2953882"/>
    <lineage>
        <taxon>Bacteria</taxon>
        <taxon>Pseudomonadati</taxon>
        <taxon>Pseudomonadota</taxon>
        <taxon>Alphaproteobacteria</taxon>
        <taxon>Hyphomicrobiales</taxon>
        <taxon>Phyllobacteriaceae</taxon>
        <taxon>Mesorhizobium</taxon>
    </lineage>
</organism>
<dbReference type="EMBL" id="JAMXQS010000006">
    <property type="protein sequence ID" value="MCO6050812.1"/>
    <property type="molecule type" value="Genomic_DNA"/>
</dbReference>
<reference evidence="2 3" key="1">
    <citation type="submission" date="2022-06" db="EMBL/GenBank/DDBJ databases">
        <title>Mesorhizobium sp. strain RP14 Genome sequencing and assembly.</title>
        <authorList>
            <person name="Kim I."/>
        </authorList>
    </citation>
    <scope>NUCLEOTIDE SEQUENCE [LARGE SCALE GENOMIC DNA]</scope>
    <source>
        <strain evidence="3">RP14(2022)</strain>
    </source>
</reference>
<feature type="compositionally biased region" description="Polar residues" evidence="1">
    <location>
        <begin position="42"/>
        <end position="51"/>
    </location>
</feature>
<gene>
    <name evidence="2" type="ORF">NGM99_13585</name>
</gene>
<feature type="compositionally biased region" description="Low complexity" evidence="1">
    <location>
        <begin position="67"/>
        <end position="79"/>
    </location>
</feature>
<evidence type="ECO:0000313" key="3">
    <source>
        <dbReference type="Proteomes" id="UP001205906"/>
    </source>
</evidence>
<accession>A0ABT1C7R5</accession>
<feature type="region of interest" description="Disordered" evidence="1">
    <location>
        <begin position="42"/>
        <end position="79"/>
    </location>
</feature>
<proteinExistence type="predicted"/>